<feature type="region of interest" description="Disordered" evidence="1">
    <location>
        <begin position="1020"/>
        <end position="1064"/>
    </location>
</feature>
<evidence type="ECO:0000313" key="3">
    <source>
        <dbReference type="Proteomes" id="UP001189429"/>
    </source>
</evidence>
<reference evidence="2" key="1">
    <citation type="submission" date="2023-10" db="EMBL/GenBank/DDBJ databases">
        <authorList>
            <person name="Chen Y."/>
            <person name="Shah S."/>
            <person name="Dougan E. K."/>
            <person name="Thang M."/>
            <person name="Chan C."/>
        </authorList>
    </citation>
    <scope>NUCLEOTIDE SEQUENCE [LARGE SCALE GENOMIC DNA]</scope>
</reference>
<feature type="region of interest" description="Disordered" evidence="1">
    <location>
        <begin position="1"/>
        <end position="113"/>
    </location>
</feature>
<dbReference type="InterPro" id="IPR050818">
    <property type="entry name" value="KCNH_animal-type"/>
</dbReference>
<gene>
    <name evidence="2" type="ORF">PCOR1329_LOCUS72046</name>
</gene>
<dbReference type="SUPFAM" id="SSF81324">
    <property type="entry name" value="Voltage-gated potassium channels"/>
    <property type="match status" value="1"/>
</dbReference>
<sequence>ARCRRASAPRLAGARPPPCRAALRATGRWPSPAPPRARARAPRPRATSHAQARGWAGRQTCWSRRGPGALPGGRAGPEHLAARGAARAPARAALPAPGRGGHPRGEAARPRGRLEAHVAAGAAVAGGLAGGERGVAAALSAMHADLGSFHKQQLEAQAAQAAASRHLRAQVESLEQRVSDVPHAGLRHAAQRGQDEDSSGSSAILQECSRTRGRLDRYAATCAGYSGKVEVLSDVLKEGIDATREEMKTALASCSQKLEEIMKAVDRCGARVAPDALDTRCREAAGKRQAKGRPCDILQAESTGNWQEVAQIRESPKCPLMGSILEVPDDSACPDDAPGPPSATLLVERLAPDMKQLLALLADPGSRPPPGAAEACSAPAPGGLAGRFDVQGRPGPGGRPPRGPKPPALAVEDGAARGGSPSRGGRGALRAALEDKAARGDPKAAWLGVPPRGPKLPAFSMEDDAGPGGPMTARLGGPAPPAFSMEDEAGLGGLPPCGPQVSAFSLEDSEEDGPGHDTVLDCRTPPSPPSLERDEGCLVTVTEGSRARGGPDDCSPRAEEIAGARLPLRRTWDLPEDSRRAARGAAGVRGRPCGGRVGGRGAAGLHGPPRARWLDPAPAVAVAPRVGPAGLPAGCSERLRRAPGELNPSLPAGAAAAARLLLWLCALYWTLDVGLCFRSGFVSGARMVLDARTIAARYAQTWLPFDLVMSAIDWAEVALGEDPGTAPAALALAVRLRRPLRLLRAARIGRSLALRSGFPAFREWGSPVLALAWLAVSCHTAAGAWLFLGARGGDWLDAHLEGEATFSAKLSASTHWAISRLHGSGQLLPRTAGEQALSSVWLLLALLSVSAFLATLTAGATRRCLLAAEASDQRAALCTFLARHEVGPRAQVLLKVHLEAWTRLRARQEGERRLLEALPAPLRAAALWEARGPALLGHHLLRALAGASPPCARELAGGMQVEGALAGDVLFQAGEACGRARLALHGRLAYRLGRPPEAPDAAPSLECCLAGGAAPAASAAEVGEDRAAGARDSRQRGGPVGGVGDARRAAGGPSEEGQRSPRTDAEQMAPLLRRYPGAHALVACYANWFARRGGFATDLFVPPPEWREQVAAGAGF</sequence>
<feature type="compositionally biased region" description="Low complexity" evidence="1">
    <location>
        <begin position="8"/>
        <end position="25"/>
    </location>
</feature>
<dbReference type="PANTHER" id="PTHR10217">
    <property type="entry name" value="VOLTAGE AND LIGAND GATED POTASSIUM CHANNEL"/>
    <property type="match status" value="1"/>
</dbReference>
<keyword evidence="3" id="KW-1185">Reference proteome</keyword>
<name>A0ABN9WZG4_9DINO</name>
<feature type="compositionally biased region" description="Pro residues" evidence="1">
    <location>
        <begin position="397"/>
        <end position="407"/>
    </location>
</feature>
<proteinExistence type="predicted"/>
<comment type="caution">
    <text evidence="2">The sequence shown here is derived from an EMBL/GenBank/DDBJ whole genome shotgun (WGS) entry which is preliminary data.</text>
</comment>
<feature type="compositionally biased region" description="Basic and acidic residues" evidence="1">
    <location>
        <begin position="432"/>
        <end position="442"/>
    </location>
</feature>
<accession>A0ABN9WZG4</accession>
<dbReference type="PANTHER" id="PTHR10217:SF435">
    <property type="entry name" value="POTASSIUM VOLTAGE-GATED CHANNEL PROTEIN EAG"/>
    <property type="match status" value="1"/>
</dbReference>
<dbReference type="Proteomes" id="UP001189429">
    <property type="component" value="Unassembled WGS sequence"/>
</dbReference>
<organism evidence="2 3">
    <name type="scientific">Prorocentrum cordatum</name>
    <dbReference type="NCBI Taxonomy" id="2364126"/>
    <lineage>
        <taxon>Eukaryota</taxon>
        <taxon>Sar</taxon>
        <taxon>Alveolata</taxon>
        <taxon>Dinophyceae</taxon>
        <taxon>Prorocentrales</taxon>
        <taxon>Prorocentraceae</taxon>
        <taxon>Prorocentrum</taxon>
    </lineage>
</organism>
<dbReference type="EMBL" id="CAUYUJ010019604">
    <property type="protein sequence ID" value="CAK0892355.1"/>
    <property type="molecule type" value="Genomic_DNA"/>
</dbReference>
<evidence type="ECO:0000313" key="2">
    <source>
        <dbReference type="EMBL" id="CAK0892355.1"/>
    </source>
</evidence>
<feature type="compositionally biased region" description="Basic and acidic residues" evidence="1">
    <location>
        <begin position="103"/>
        <end position="113"/>
    </location>
</feature>
<evidence type="ECO:0008006" key="4">
    <source>
        <dbReference type="Google" id="ProtNLM"/>
    </source>
</evidence>
<evidence type="ECO:0000256" key="1">
    <source>
        <dbReference type="SAM" id="MobiDB-lite"/>
    </source>
</evidence>
<feature type="non-terminal residue" evidence="2">
    <location>
        <position position="1"/>
    </location>
</feature>
<feature type="region of interest" description="Disordered" evidence="1">
    <location>
        <begin position="362"/>
        <end position="494"/>
    </location>
</feature>
<protein>
    <recommendedName>
        <fullName evidence="4">Ion transport domain-containing protein</fullName>
    </recommendedName>
</protein>
<feature type="compositionally biased region" description="Basic and acidic residues" evidence="1">
    <location>
        <begin position="1023"/>
        <end position="1035"/>
    </location>
</feature>
<feature type="compositionally biased region" description="Low complexity" evidence="1">
    <location>
        <begin position="82"/>
        <end position="97"/>
    </location>
</feature>